<evidence type="ECO:0000313" key="9">
    <source>
        <dbReference type="Proteomes" id="UP000597762"/>
    </source>
</evidence>
<name>A0A812EXL9_ACAPH</name>
<feature type="compositionally biased region" description="Basic and acidic residues" evidence="6">
    <location>
        <begin position="90"/>
        <end position="100"/>
    </location>
</feature>
<feature type="domain" description="RRM" evidence="7">
    <location>
        <begin position="124"/>
        <end position="194"/>
    </location>
</feature>
<feature type="domain" description="RRM" evidence="7">
    <location>
        <begin position="436"/>
        <end position="519"/>
    </location>
</feature>
<dbReference type="SMART" id="SM00360">
    <property type="entry name" value="RRM"/>
    <property type="match status" value="5"/>
</dbReference>
<evidence type="ECO:0000313" key="8">
    <source>
        <dbReference type="EMBL" id="CAE1332195.1"/>
    </source>
</evidence>
<dbReference type="SUPFAM" id="SSF54928">
    <property type="entry name" value="RNA-binding domain, RBD"/>
    <property type="match status" value="4"/>
</dbReference>
<keyword evidence="2" id="KW-0677">Repeat</keyword>
<keyword evidence="9" id="KW-1185">Reference proteome</keyword>
<dbReference type="GO" id="GO:0003729">
    <property type="term" value="F:mRNA binding"/>
    <property type="evidence" value="ECO:0007669"/>
    <property type="project" value="TreeGrafter"/>
</dbReference>
<evidence type="ECO:0000256" key="6">
    <source>
        <dbReference type="SAM" id="MobiDB-lite"/>
    </source>
</evidence>
<dbReference type="CDD" id="cd00590">
    <property type="entry name" value="RRM_SF"/>
    <property type="match status" value="1"/>
</dbReference>
<dbReference type="AlphaFoldDB" id="A0A812EXL9"/>
<dbReference type="CDD" id="cd12415">
    <property type="entry name" value="RRM3_RBM28_like"/>
    <property type="match status" value="1"/>
</dbReference>
<feature type="domain" description="RRM" evidence="7">
    <location>
        <begin position="9"/>
        <end position="86"/>
    </location>
</feature>
<dbReference type="CDD" id="cd12416">
    <property type="entry name" value="RRM4_RBM28_like"/>
    <property type="match status" value="1"/>
</dbReference>
<feature type="compositionally biased region" description="Acidic residues" evidence="6">
    <location>
        <begin position="320"/>
        <end position="332"/>
    </location>
</feature>
<dbReference type="EMBL" id="CAHIKZ030005629">
    <property type="protein sequence ID" value="CAE1332195.1"/>
    <property type="molecule type" value="Genomic_DNA"/>
</dbReference>
<dbReference type="PANTHER" id="PTHR48039:SF5">
    <property type="entry name" value="RNA-BINDING PROTEIN 28"/>
    <property type="match status" value="1"/>
</dbReference>
<dbReference type="InterPro" id="IPR012677">
    <property type="entry name" value="Nucleotide-bd_a/b_plait_sf"/>
</dbReference>
<protein>
    <submittedName>
        <fullName evidence="8">NOP4</fullName>
    </submittedName>
</protein>
<evidence type="ECO:0000256" key="3">
    <source>
        <dbReference type="ARBA" id="ARBA00022884"/>
    </source>
</evidence>
<dbReference type="SMART" id="SM00361">
    <property type="entry name" value="RRM_1"/>
    <property type="match status" value="3"/>
</dbReference>
<dbReference type="InterPro" id="IPR051945">
    <property type="entry name" value="RRM_MRD1_RNA_proc_ribogen"/>
</dbReference>
<evidence type="ECO:0000256" key="1">
    <source>
        <dbReference type="ARBA" id="ARBA00004123"/>
    </source>
</evidence>
<dbReference type="InterPro" id="IPR035979">
    <property type="entry name" value="RBD_domain_sf"/>
</dbReference>
<feature type="region of interest" description="Disordered" evidence="6">
    <location>
        <begin position="89"/>
        <end position="115"/>
    </location>
</feature>
<feature type="region of interest" description="Disordered" evidence="6">
    <location>
        <begin position="694"/>
        <end position="798"/>
    </location>
</feature>
<dbReference type="GO" id="GO:0005730">
    <property type="term" value="C:nucleolus"/>
    <property type="evidence" value="ECO:0007669"/>
    <property type="project" value="TreeGrafter"/>
</dbReference>
<keyword evidence="3 5" id="KW-0694">RNA-binding</keyword>
<feature type="domain" description="RRM" evidence="7">
    <location>
        <begin position="587"/>
        <end position="679"/>
    </location>
</feature>
<dbReference type="Gene3D" id="3.30.70.330">
    <property type="match status" value="5"/>
</dbReference>
<evidence type="ECO:0000256" key="2">
    <source>
        <dbReference type="ARBA" id="ARBA00022737"/>
    </source>
</evidence>
<dbReference type="Pfam" id="PF00076">
    <property type="entry name" value="RRM_1"/>
    <property type="match status" value="4"/>
</dbReference>
<organism evidence="8 9">
    <name type="scientific">Acanthosepion pharaonis</name>
    <name type="common">Pharaoh cuttlefish</name>
    <name type="synonym">Sepia pharaonis</name>
    <dbReference type="NCBI Taxonomy" id="158019"/>
    <lineage>
        <taxon>Eukaryota</taxon>
        <taxon>Metazoa</taxon>
        <taxon>Spiralia</taxon>
        <taxon>Lophotrochozoa</taxon>
        <taxon>Mollusca</taxon>
        <taxon>Cephalopoda</taxon>
        <taxon>Coleoidea</taxon>
        <taxon>Decapodiformes</taxon>
        <taxon>Sepiida</taxon>
        <taxon>Sepiina</taxon>
        <taxon>Sepiidae</taxon>
        <taxon>Acanthosepion</taxon>
    </lineage>
</organism>
<dbReference type="FunFam" id="3.30.70.330:FF:000182">
    <property type="entry name" value="RNA-binding motif protein 28"/>
    <property type="match status" value="1"/>
</dbReference>
<evidence type="ECO:0000259" key="7">
    <source>
        <dbReference type="PROSITE" id="PS50102"/>
    </source>
</evidence>
<dbReference type="OrthoDB" id="3945418at2759"/>
<gene>
    <name evidence="8" type="ORF">SPHA_81263</name>
</gene>
<evidence type="ECO:0000256" key="4">
    <source>
        <dbReference type="ARBA" id="ARBA00023242"/>
    </source>
</evidence>
<feature type="region of interest" description="Disordered" evidence="6">
    <location>
        <begin position="294"/>
        <end position="414"/>
    </location>
</feature>
<evidence type="ECO:0000256" key="5">
    <source>
        <dbReference type="PROSITE-ProRule" id="PRU00176"/>
    </source>
</evidence>
<dbReference type="InterPro" id="IPR000504">
    <property type="entry name" value="RRM_dom"/>
</dbReference>
<sequence length="821" mass="92717">MDEHVVTGGTLFVRNLPFCITDDKLAEIFSETGPVKRAFVVKEKGNAKKSRGFGYVTYSFEEDAEKAKETIDTIDGRKVFVTFAEKKKKTTENETTETKNKQVKNSEAPAKSSYQQTAKYEKNKTLVVSGFPESTPLEKVKENVESLKNIASLTYPVEKNGKNFALVSFRSIRDARRALNRLNGKEVAEGCTLKAIQQSYDPNFLPSKVLKMRRLIVRNLAFTITEEDLKKTFEKFGEVHEVVIPKKNGKSSGFGFVQFTNIQHANKAILQMNKQEIQGRPVAVDWSVPKSTFLKSKESSEQTETTKKKEASDDSMSSDLSDDDDDDNDDHDDSGSTDKEEVEDESTSLSDSGTDESETTSGTVSSLSESDESDSEAPSEQSDEEEEDDDDSEDDDSEGEDIIMEDDIKQKPKNAKFITDKKPSVTPQKSDVEEGRTLFVRNVPFNCDQDELSKLFTEYGPIKYCVMPRNEADVPRGTAFVQFVKKEDAERCLECTKQDSETGGMMLDGRQLLVSKALSREEVTNLKNASKEKKQDSRNLYLAREGLIRAGMKAAEDLSKTDLNKRLKIEMTKRQKLKDPNIFISPLRLCVHNIPTHVDDKELRKVYLDAVKDKSALLTECRIMRDLDRTNAKGLGKSRGYAFVAFTEHKHALTALRNTNNNPAVFGHDKRLIVEFSLENKKALEAKQNRLEKAKMRQESLQGMTKERRKKKDIFTVKDSLQNPAAKKETVSSAGGIGKKSSRVMPSHIGPKKRHRDRGKNFANPTKKVIKEKKIHQYEDSNKQNKVNNKGAQKRKEKFSDDFDLLVSKYKKQMLSARSSS</sequence>
<dbReference type="PANTHER" id="PTHR48039">
    <property type="entry name" value="RNA-BINDING MOTIF PROTEIN 14B"/>
    <property type="match status" value="1"/>
</dbReference>
<reference evidence="8" key="1">
    <citation type="submission" date="2021-01" db="EMBL/GenBank/DDBJ databases">
        <authorList>
            <person name="Li R."/>
            <person name="Bekaert M."/>
        </authorList>
    </citation>
    <scope>NUCLEOTIDE SEQUENCE</scope>
    <source>
        <strain evidence="8">Farmed</strain>
    </source>
</reference>
<dbReference type="PROSITE" id="PS50102">
    <property type="entry name" value="RRM"/>
    <property type="match status" value="5"/>
</dbReference>
<comment type="caution">
    <text evidence="8">The sequence shown here is derived from an EMBL/GenBank/DDBJ whole genome shotgun (WGS) entry which is preliminary data.</text>
</comment>
<comment type="subcellular location">
    <subcellularLocation>
        <location evidence="1">Nucleus</location>
    </subcellularLocation>
</comment>
<dbReference type="CDD" id="cd12414">
    <property type="entry name" value="RRM2_RBM28_like"/>
    <property type="match status" value="1"/>
</dbReference>
<feature type="compositionally biased region" description="Low complexity" evidence="6">
    <location>
        <begin position="359"/>
        <end position="368"/>
    </location>
</feature>
<keyword evidence="4" id="KW-0539">Nucleus</keyword>
<dbReference type="InterPro" id="IPR003954">
    <property type="entry name" value="RRM_euk-type"/>
</dbReference>
<dbReference type="CDD" id="cd12413">
    <property type="entry name" value="RRM1_RBM28_like"/>
    <property type="match status" value="1"/>
</dbReference>
<feature type="domain" description="RRM" evidence="7">
    <location>
        <begin position="213"/>
        <end position="289"/>
    </location>
</feature>
<feature type="compositionally biased region" description="Basic and acidic residues" evidence="6">
    <location>
        <begin position="295"/>
        <end position="312"/>
    </location>
</feature>
<accession>A0A812EXL9</accession>
<proteinExistence type="predicted"/>
<feature type="compositionally biased region" description="Acidic residues" evidence="6">
    <location>
        <begin position="369"/>
        <end position="405"/>
    </location>
</feature>
<dbReference type="Proteomes" id="UP000597762">
    <property type="component" value="Unassembled WGS sequence"/>
</dbReference>